<dbReference type="Proteomes" id="UP000054018">
    <property type="component" value="Unassembled WGS sequence"/>
</dbReference>
<keyword evidence="2" id="KW-1185">Reference proteome</keyword>
<dbReference type="EMBL" id="KN833686">
    <property type="protein sequence ID" value="KIK30594.1"/>
    <property type="molecule type" value="Genomic_DNA"/>
</dbReference>
<organism evidence="1 2">
    <name type="scientific">Pisolithus microcarpus 441</name>
    <dbReference type="NCBI Taxonomy" id="765257"/>
    <lineage>
        <taxon>Eukaryota</taxon>
        <taxon>Fungi</taxon>
        <taxon>Dikarya</taxon>
        <taxon>Basidiomycota</taxon>
        <taxon>Agaricomycotina</taxon>
        <taxon>Agaricomycetes</taxon>
        <taxon>Agaricomycetidae</taxon>
        <taxon>Boletales</taxon>
        <taxon>Sclerodermatineae</taxon>
        <taxon>Pisolithaceae</taxon>
        <taxon>Pisolithus</taxon>
    </lineage>
</organism>
<evidence type="ECO:0000313" key="2">
    <source>
        <dbReference type="Proteomes" id="UP000054018"/>
    </source>
</evidence>
<reference evidence="2" key="2">
    <citation type="submission" date="2015-01" db="EMBL/GenBank/DDBJ databases">
        <title>Evolutionary Origins and Diversification of the Mycorrhizal Mutualists.</title>
        <authorList>
            <consortium name="DOE Joint Genome Institute"/>
            <consortium name="Mycorrhizal Genomics Consortium"/>
            <person name="Kohler A."/>
            <person name="Kuo A."/>
            <person name="Nagy L.G."/>
            <person name="Floudas D."/>
            <person name="Copeland A."/>
            <person name="Barry K.W."/>
            <person name="Cichocki N."/>
            <person name="Veneault-Fourrey C."/>
            <person name="LaButti K."/>
            <person name="Lindquist E.A."/>
            <person name="Lipzen A."/>
            <person name="Lundell T."/>
            <person name="Morin E."/>
            <person name="Murat C."/>
            <person name="Riley R."/>
            <person name="Ohm R."/>
            <person name="Sun H."/>
            <person name="Tunlid A."/>
            <person name="Henrissat B."/>
            <person name="Grigoriev I.V."/>
            <person name="Hibbett D.S."/>
            <person name="Martin F."/>
        </authorList>
    </citation>
    <scope>NUCLEOTIDE SEQUENCE [LARGE SCALE GENOMIC DNA]</scope>
    <source>
        <strain evidence="2">441</strain>
    </source>
</reference>
<protein>
    <submittedName>
        <fullName evidence="1">Uncharacterized protein</fullName>
    </submittedName>
</protein>
<name>A0A0C9ZX21_9AGAM</name>
<accession>A0A0C9ZX21</accession>
<dbReference type="HOGENOM" id="CLU_1475715_0_0_1"/>
<sequence length="183" mass="20458">MLLGGGRRCAQGVQESLIRGLSTRLSCEKYWSQLRSTIPFPPTRQMMSPTPCGSSYNGDTPSELLGIQEALGRDDTEAFAVAPLTASRARRPRGRPPVDFPTSRKWLGLHATYLSHSDSKDVFYVGRTVRSPFFVYLDFGYQLHPRHAEIWGAFDRSLLNYFPFPEPHVGSGLPSSLSRTHSL</sequence>
<proteinExistence type="predicted"/>
<reference evidence="1 2" key="1">
    <citation type="submission" date="2014-04" db="EMBL/GenBank/DDBJ databases">
        <authorList>
            <consortium name="DOE Joint Genome Institute"/>
            <person name="Kuo A."/>
            <person name="Kohler A."/>
            <person name="Costa M.D."/>
            <person name="Nagy L.G."/>
            <person name="Floudas D."/>
            <person name="Copeland A."/>
            <person name="Barry K.W."/>
            <person name="Cichocki N."/>
            <person name="Veneault-Fourrey C."/>
            <person name="LaButti K."/>
            <person name="Lindquist E.A."/>
            <person name="Lipzen A."/>
            <person name="Lundell T."/>
            <person name="Morin E."/>
            <person name="Murat C."/>
            <person name="Sun H."/>
            <person name="Tunlid A."/>
            <person name="Henrissat B."/>
            <person name="Grigoriev I.V."/>
            <person name="Hibbett D.S."/>
            <person name="Martin F."/>
            <person name="Nordberg H.P."/>
            <person name="Cantor M.N."/>
            <person name="Hua S.X."/>
        </authorList>
    </citation>
    <scope>NUCLEOTIDE SEQUENCE [LARGE SCALE GENOMIC DNA]</scope>
    <source>
        <strain evidence="1 2">441</strain>
    </source>
</reference>
<gene>
    <name evidence="1" type="ORF">PISMIDRAFT_5972</name>
</gene>
<dbReference type="AlphaFoldDB" id="A0A0C9ZX21"/>
<evidence type="ECO:0000313" key="1">
    <source>
        <dbReference type="EMBL" id="KIK30594.1"/>
    </source>
</evidence>